<keyword evidence="4" id="KW-0012">Acyltransferase</keyword>
<evidence type="ECO:0000313" key="5">
    <source>
        <dbReference type="EMBL" id="GAC19803.1"/>
    </source>
</evidence>
<dbReference type="InterPro" id="IPR018357">
    <property type="entry name" value="Hexapep_transf_CS"/>
</dbReference>
<dbReference type="RefSeq" id="WP_007621074.1">
    <property type="nucleotide sequence ID" value="NZ_BAEO01000040.1"/>
</dbReference>
<dbReference type="STRING" id="493475.GARC_2838"/>
<reference evidence="5 6" key="1">
    <citation type="journal article" date="2017" name="Antonie Van Leeuwenhoek">
        <title>Rhizobium rhizosphaerae sp. nov., a novel species isolated from rice rhizosphere.</title>
        <authorList>
            <person name="Zhao J.J."/>
            <person name="Zhang J."/>
            <person name="Zhang R.J."/>
            <person name="Zhang C.W."/>
            <person name="Yin H.Q."/>
            <person name="Zhang X.X."/>
        </authorList>
    </citation>
    <scope>NUCLEOTIDE SEQUENCE [LARGE SCALE GENOMIC DNA]</scope>
    <source>
        <strain evidence="5 6">BSs20135</strain>
    </source>
</reference>
<dbReference type="OrthoDB" id="9815592at2"/>
<comment type="caution">
    <text evidence="5">The sequence shown here is derived from an EMBL/GenBank/DDBJ whole genome shotgun (WGS) entry which is preliminary data.</text>
</comment>
<accession>K6YSZ4</accession>
<dbReference type="Proteomes" id="UP000006327">
    <property type="component" value="Unassembled WGS sequence"/>
</dbReference>
<gene>
    <name evidence="5" type="ORF">GARC_2838</name>
</gene>
<keyword evidence="3" id="KW-0677">Repeat</keyword>
<proteinExistence type="inferred from homology"/>
<organism evidence="5 6">
    <name type="scientific">Paraglaciecola arctica BSs20135</name>
    <dbReference type="NCBI Taxonomy" id="493475"/>
    <lineage>
        <taxon>Bacteria</taxon>
        <taxon>Pseudomonadati</taxon>
        <taxon>Pseudomonadota</taxon>
        <taxon>Gammaproteobacteria</taxon>
        <taxon>Alteromonadales</taxon>
        <taxon>Alteromonadaceae</taxon>
        <taxon>Paraglaciecola</taxon>
    </lineage>
</organism>
<evidence type="ECO:0000313" key="6">
    <source>
        <dbReference type="Proteomes" id="UP000006327"/>
    </source>
</evidence>
<evidence type="ECO:0000256" key="3">
    <source>
        <dbReference type="ARBA" id="ARBA00022737"/>
    </source>
</evidence>
<dbReference type="InterPro" id="IPR011004">
    <property type="entry name" value="Trimer_LpxA-like_sf"/>
</dbReference>
<evidence type="ECO:0000256" key="2">
    <source>
        <dbReference type="ARBA" id="ARBA00022679"/>
    </source>
</evidence>
<keyword evidence="2" id="KW-0808">Transferase</keyword>
<evidence type="ECO:0008006" key="7">
    <source>
        <dbReference type="Google" id="ProtNLM"/>
    </source>
</evidence>
<dbReference type="CDD" id="cd04647">
    <property type="entry name" value="LbH_MAT_like"/>
    <property type="match status" value="1"/>
</dbReference>
<dbReference type="Gene3D" id="2.160.10.10">
    <property type="entry name" value="Hexapeptide repeat proteins"/>
    <property type="match status" value="1"/>
</dbReference>
<protein>
    <recommendedName>
        <fullName evidence="7">Galactoside O-acetyltransferase</fullName>
    </recommendedName>
</protein>
<dbReference type="GO" id="GO:0008374">
    <property type="term" value="F:O-acyltransferase activity"/>
    <property type="evidence" value="ECO:0007669"/>
    <property type="project" value="TreeGrafter"/>
</dbReference>
<dbReference type="PROSITE" id="PS00101">
    <property type="entry name" value="HEXAPEP_TRANSFERASES"/>
    <property type="match status" value="1"/>
</dbReference>
<comment type="similarity">
    <text evidence="1">Belongs to the transferase hexapeptide repeat family.</text>
</comment>
<dbReference type="SUPFAM" id="SSF51161">
    <property type="entry name" value="Trimeric LpxA-like enzymes"/>
    <property type="match status" value="1"/>
</dbReference>
<dbReference type="Pfam" id="PF00132">
    <property type="entry name" value="Hexapep"/>
    <property type="match status" value="1"/>
</dbReference>
<evidence type="ECO:0000256" key="1">
    <source>
        <dbReference type="ARBA" id="ARBA00007274"/>
    </source>
</evidence>
<dbReference type="InterPro" id="IPR001451">
    <property type="entry name" value="Hexapep"/>
</dbReference>
<dbReference type="GO" id="GO:0005829">
    <property type="term" value="C:cytosol"/>
    <property type="evidence" value="ECO:0007669"/>
    <property type="project" value="TreeGrafter"/>
</dbReference>
<dbReference type="AlphaFoldDB" id="K6YSZ4"/>
<dbReference type="EMBL" id="BAEO01000040">
    <property type="protein sequence ID" value="GAC19803.1"/>
    <property type="molecule type" value="Genomic_DNA"/>
</dbReference>
<dbReference type="PANTHER" id="PTHR23416">
    <property type="entry name" value="SIALIC ACID SYNTHASE-RELATED"/>
    <property type="match status" value="1"/>
</dbReference>
<keyword evidence="6" id="KW-1185">Reference proteome</keyword>
<dbReference type="InterPro" id="IPR051159">
    <property type="entry name" value="Hexapeptide_acetyltransf"/>
</dbReference>
<dbReference type="eggNOG" id="COG0110">
    <property type="taxonomic scope" value="Bacteria"/>
</dbReference>
<dbReference type="PANTHER" id="PTHR23416:SF23">
    <property type="entry name" value="ACETYLTRANSFERASE C18B11.09C-RELATED"/>
    <property type="match status" value="1"/>
</dbReference>
<evidence type="ECO:0000256" key="4">
    <source>
        <dbReference type="ARBA" id="ARBA00023315"/>
    </source>
</evidence>
<name>K6YSZ4_9ALTE</name>
<sequence>MFRYLGKLKHHLRLIKLKRDVKLFGANIEISKGFEIGDRKGLELGDYIYIGPNSSIWATGGIKIESNVIIGPRITIHSSNHNYENCELLPYDKITILKPVKICSHVWIGDNVMICPGVTIGEGSIVAMGSVVTKDVEALSVVGGNPAKLIKQRACSNFAELVNNEQFYLKQKWKD</sequence>